<dbReference type="AlphaFoldDB" id="A0A8S0SUW0"/>
<dbReference type="EMBL" id="CACTIH010005514">
    <property type="protein sequence ID" value="CAA2995979.1"/>
    <property type="molecule type" value="Genomic_DNA"/>
</dbReference>
<keyword evidence="2" id="KW-1185">Reference proteome</keyword>
<sequence length="96" mass="10552">MRSTGYRSIAAAIISYTYSSIGIGIGIDGLIRRAITVDQYGGQHVGYDRKHEKKCHASYPPCPRNRRVCLRWASATSLLRPGRIANIACTLCPKTA</sequence>
<accession>A0A8S0SUW0</accession>
<name>A0A8S0SUW0_OLEEU</name>
<gene>
    <name evidence="1" type="ORF">OLEA9_A063838</name>
</gene>
<protein>
    <submittedName>
        <fullName evidence="1">Uncharacterized protein</fullName>
    </submittedName>
</protein>
<organism evidence="1 2">
    <name type="scientific">Olea europaea subsp. europaea</name>
    <dbReference type="NCBI Taxonomy" id="158383"/>
    <lineage>
        <taxon>Eukaryota</taxon>
        <taxon>Viridiplantae</taxon>
        <taxon>Streptophyta</taxon>
        <taxon>Embryophyta</taxon>
        <taxon>Tracheophyta</taxon>
        <taxon>Spermatophyta</taxon>
        <taxon>Magnoliopsida</taxon>
        <taxon>eudicotyledons</taxon>
        <taxon>Gunneridae</taxon>
        <taxon>Pentapetalae</taxon>
        <taxon>asterids</taxon>
        <taxon>lamiids</taxon>
        <taxon>Lamiales</taxon>
        <taxon>Oleaceae</taxon>
        <taxon>Oleeae</taxon>
        <taxon>Olea</taxon>
    </lineage>
</organism>
<reference evidence="1 2" key="1">
    <citation type="submission" date="2019-12" db="EMBL/GenBank/DDBJ databases">
        <authorList>
            <person name="Alioto T."/>
            <person name="Alioto T."/>
            <person name="Gomez Garrido J."/>
        </authorList>
    </citation>
    <scope>NUCLEOTIDE SEQUENCE [LARGE SCALE GENOMIC DNA]</scope>
</reference>
<dbReference type="Gramene" id="OE9A063838T1">
    <property type="protein sequence ID" value="OE9A063838C1"/>
    <property type="gene ID" value="OE9A063838"/>
</dbReference>
<evidence type="ECO:0000313" key="2">
    <source>
        <dbReference type="Proteomes" id="UP000594638"/>
    </source>
</evidence>
<evidence type="ECO:0000313" key="1">
    <source>
        <dbReference type="EMBL" id="CAA2995979.1"/>
    </source>
</evidence>
<comment type="caution">
    <text evidence="1">The sequence shown here is derived from an EMBL/GenBank/DDBJ whole genome shotgun (WGS) entry which is preliminary data.</text>
</comment>
<proteinExistence type="predicted"/>
<dbReference type="Proteomes" id="UP000594638">
    <property type="component" value="Unassembled WGS sequence"/>
</dbReference>